<gene>
    <name evidence="1" type="ORF">KEC16_17290</name>
</gene>
<proteinExistence type="predicted"/>
<protein>
    <recommendedName>
        <fullName evidence="3">FCP1 homology domain-containing protein</fullName>
    </recommendedName>
</protein>
<reference evidence="1 2" key="1">
    <citation type="submission" date="2021-04" db="EMBL/GenBank/DDBJ databases">
        <title>Magnetospirillum sulfuroxidans sp. nov., a facultative chemolithoautotrophic sulfur-oxidizing alphaproteobacterium isolated from freshwater sediment and proposals for Paramagetospirillum gen. nov., and Magnetospirillaceae fam. nov.</title>
        <authorList>
            <person name="Koziaeva V."/>
            <person name="Geelhoed J.S."/>
            <person name="Sorokin D.Y."/>
            <person name="Grouzdev D.S."/>
        </authorList>
    </citation>
    <scope>NUCLEOTIDE SEQUENCE [LARGE SCALE GENOMIC DNA]</scope>
    <source>
        <strain evidence="1 2">J10</strain>
    </source>
</reference>
<evidence type="ECO:0000313" key="2">
    <source>
        <dbReference type="Proteomes" id="UP000680714"/>
    </source>
</evidence>
<name>A0ABS5IGC1_9PROT</name>
<evidence type="ECO:0000313" key="1">
    <source>
        <dbReference type="EMBL" id="MBR9973484.1"/>
    </source>
</evidence>
<dbReference type="RefSeq" id="WP_211551259.1">
    <property type="nucleotide sequence ID" value="NZ_JAGTUF010000024.1"/>
</dbReference>
<dbReference type="Proteomes" id="UP000680714">
    <property type="component" value="Unassembled WGS sequence"/>
</dbReference>
<comment type="caution">
    <text evidence="1">The sequence shown here is derived from an EMBL/GenBank/DDBJ whole genome shotgun (WGS) entry which is preliminary data.</text>
</comment>
<keyword evidence="2" id="KW-1185">Reference proteome</keyword>
<accession>A0ABS5IGC1</accession>
<sequence length="154" mass="17425">MRLYLDVDGTLLRRSGHARLRGDFAPANNLLRFLEWAAAGFDCAWVTSRTRHGGADKLLPVLRQAIGPGEEWDSITAIIKTFATPVWADFKVEAMDMTKDFLWIDDAPEEESLEVLRQAGRQDSWIGVAVDQRPDDLRRVMELVESRGIRQAAE</sequence>
<dbReference type="EMBL" id="JAGTUF010000024">
    <property type="protein sequence ID" value="MBR9973484.1"/>
    <property type="molecule type" value="Genomic_DNA"/>
</dbReference>
<evidence type="ECO:0008006" key="3">
    <source>
        <dbReference type="Google" id="ProtNLM"/>
    </source>
</evidence>
<organism evidence="1 2">
    <name type="scientific">Magnetospirillum sulfuroxidans</name>
    <dbReference type="NCBI Taxonomy" id="611300"/>
    <lineage>
        <taxon>Bacteria</taxon>
        <taxon>Pseudomonadati</taxon>
        <taxon>Pseudomonadota</taxon>
        <taxon>Alphaproteobacteria</taxon>
        <taxon>Rhodospirillales</taxon>
        <taxon>Rhodospirillaceae</taxon>
        <taxon>Magnetospirillum</taxon>
    </lineage>
</organism>